<organism evidence="1 2">
    <name type="scientific">Fusarium oxysporum (strain Fo5176)</name>
    <name type="common">Fusarium vascular wilt</name>
    <dbReference type="NCBI Taxonomy" id="660025"/>
    <lineage>
        <taxon>Eukaryota</taxon>
        <taxon>Fungi</taxon>
        <taxon>Dikarya</taxon>
        <taxon>Ascomycota</taxon>
        <taxon>Pezizomycotina</taxon>
        <taxon>Sordariomycetes</taxon>
        <taxon>Hypocreomycetidae</taxon>
        <taxon>Hypocreales</taxon>
        <taxon>Nectriaceae</taxon>
        <taxon>Fusarium</taxon>
        <taxon>Fusarium oxysporum species complex</taxon>
    </lineage>
</organism>
<dbReference type="VEuPathDB" id="FungiDB:FOXG_08880"/>
<dbReference type="Proteomes" id="UP000002489">
    <property type="component" value="Unassembled WGS sequence"/>
</dbReference>
<proteinExistence type="predicted"/>
<evidence type="ECO:0000313" key="2">
    <source>
        <dbReference type="Proteomes" id="UP000002489"/>
    </source>
</evidence>
<evidence type="ECO:0000313" key="1">
    <source>
        <dbReference type="EnsemblFungi" id="FOXG_08880P0"/>
    </source>
</evidence>
<gene>
    <name evidence="1" type="primary">28950480</name>
</gene>
<name>A0A0D2XY09_FUSOF</name>
<sequence>MEVISAASSIVSLLDFSLKVITTIREVNHAYHEAPQVVLNLGGNLEAIQEILELVREQPDLQVKIVGDEVARLKVTLEQLQEVHEKLQERAKKNKVKRYARAVLDHDRDSEGISDILRRIDLHQGFLTVRILVVNVGMAGNIRDGFQVACGTLTQVDQRVKAVLGEGLRIRRVLQDRSLLPAGESEEFIHLADDDRAAIENATARKNPTELQAEIERFVTKNLKAGDNLTYYEGDLGFDNPSTPGQRSVMEDISLGKDASVIRGNVSKEASAAFIAGLWGYKT</sequence>
<dbReference type="EnsemblFungi" id="FOXG_08880T0">
    <property type="protein sequence ID" value="FOXG_08880P0"/>
    <property type="gene ID" value="FOXG_08880"/>
</dbReference>
<reference evidence="2" key="1">
    <citation type="journal article" date="2012" name="Mol. Plant Microbe Interact.">
        <title>A highly conserved effector in Fusarium oxysporum is required for full virulence on Arabidopsis.</title>
        <authorList>
            <person name="Thatcher L.F."/>
            <person name="Gardiner D.M."/>
            <person name="Kazan K."/>
            <person name="Manners J."/>
        </authorList>
    </citation>
    <scope>NUCLEOTIDE SEQUENCE [LARGE SCALE GENOMIC DNA]</scope>
    <source>
        <strain evidence="2">Fo5176</strain>
    </source>
</reference>
<accession>A0A0D2XY09</accession>
<reference evidence="1" key="2">
    <citation type="submission" date="2025-08" db="UniProtKB">
        <authorList>
            <consortium name="EnsemblFungi"/>
        </authorList>
    </citation>
    <scope>IDENTIFICATION</scope>
    <source>
        <strain evidence="1">4287 / CBS 123668 / FGSC 9935 / NRRL 34936</strain>
    </source>
</reference>
<dbReference type="AlphaFoldDB" id="A0A0D2XY09"/>
<protein>
    <submittedName>
        <fullName evidence="1">Uncharacterized protein</fullName>
    </submittedName>
</protein>
<dbReference type="STRING" id="426428.A0A0D2XY09"/>